<proteinExistence type="predicted"/>
<feature type="compositionally biased region" description="Basic and acidic residues" evidence="2">
    <location>
        <begin position="78"/>
        <end position="88"/>
    </location>
</feature>
<evidence type="ECO:0000256" key="2">
    <source>
        <dbReference type="SAM" id="MobiDB-lite"/>
    </source>
</evidence>
<dbReference type="Proteomes" id="UP000002640">
    <property type="component" value="Unassembled WGS sequence"/>
</dbReference>
<protein>
    <recommendedName>
        <fullName evidence="5">RXLR phytopathogen effector protein WY-domain domain-containing protein</fullName>
    </recommendedName>
</protein>
<keyword evidence="1" id="KW-0175">Coiled coil</keyword>
<dbReference type="RefSeq" id="XP_009531047.1">
    <property type="nucleotide sequence ID" value="XM_009532752.1"/>
</dbReference>
<evidence type="ECO:0000313" key="4">
    <source>
        <dbReference type="Proteomes" id="UP000002640"/>
    </source>
</evidence>
<dbReference type="SMR" id="G4ZUZ4"/>
<feature type="region of interest" description="Disordered" evidence="2">
    <location>
        <begin position="31"/>
        <end position="100"/>
    </location>
</feature>
<feature type="coiled-coil region" evidence="1">
    <location>
        <begin position="135"/>
        <end position="162"/>
    </location>
</feature>
<evidence type="ECO:0000313" key="3">
    <source>
        <dbReference type="EMBL" id="EGZ13618.1"/>
    </source>
</evidence>
<dbReference type="InParanoid" id="G4ZUZ4"/>
<dbReference type="EMBL" id="JH159156">
    <property type="protein sequence ID" value="EGZ13618.1"/>
    <property type="molecule type" value="Genomic_DNA"/>
</dbReference>
<evidence type="ECO:0008006" key="5">
    <source>
        <dbReference type="Google" id="ProtNLM"/>
    </source>
</evidence>
<evidence type="ECO:0000256" key="1">
    <source>
        <dbReference type="SAM" id="Coils"/>
    </source>
</evidence>
<organism evidence="3 4">
    <name type="scientific">Phytophthora sojae (strain P6497)</name>
    <name type="common">Soybean stem and root rot agent</name>
    <name type="synonym">Phytophthora megasperma f. sp. glycines</name>
    <dbReference type="NCBI Taxonomy" id="1094619"/>
    <lineage>
        <taxon>Eukaryota</taxon>
        <taxon>Sar</taxon>
        <taxon>Stramenopiles</taxon>
        <taxon>Oomycota</taxon>
        <taxon>Peronosporomycetes</taxon>
        <taxon>Peronosporales</taxon>
        <taxon>Peronosporaceae</taxon>
        <taxon>Phytophthora</taxon>
    </lineage>
</organism>
<dbReference type="CDD" id="cd14688">
    <property type="entry name" value="bZIP_YAP"/>
    <property type="match status" value="1"/>
</dbReference>
<gene>
    <name evidence="3" type="ORF">PHYSODRAFT_303097</name>
</gene>
<sequence>MEIYFTRTMNSILRPPNSDQLSNDVIGSVVERDIRSKRPPQSQARELDPSNLMERYPDMTQDEDSQKTGVAYPSPKRAPPDARREVTREPPTTNPWTSENQYAAVAELLLRDAKMRREQRRDKQRRYRKKQHDYTAGLKKDTEHLREEISELEQKQRSLNVKNWWLFSLWFADIVVDVDEIQRTGPDSVFATTRTSFTMTEKTLRNVFPQLHDGELPLLASKLLNQQIAMRGRTKRERLKYWLDSKNLPKYTFRDLDLHKSAENTLLASAEFNAWSKYLNDFNRRYPEEKTTMIDALKYSYHDSVLVKSLAAAKKDPEAEKLATNLQSARINKWMGAEEKPADLKRMLHNGPASDEMVNSEKLKALSGNMEKWLAEGKDADVVFYRLGLTKVKSSPRSLGGSKKISAEAIAIAKRLQKEQLQHWLAAAQKPDDVFHFMKLDESLYIHLDDEFAAWVKYVDEFNTKYPKHSVSMASTLTKYHNGGVLFADAEAAKRLATTGIIATKLQNDLAKFWLDGGKTPAAVLKEIGLNQQPLSYILGNPHRTMLEMPLFKSWASYVGDFNTKYPKEQTTLVELLTQGFGDTKVATMLYWAKEQAKTRALASDLESALLGVWKNSGKSANNVLNILSPPTGGPSGFSKTWVAYLDVLFKGKPGEVASFFSNIETIDPEAFVNEVLMRAMRFPSMENIAVGIQTKRIEGYLAKNDSPKKYLRCSLLTTRGMTFSVTACSRFGCSTSRISTGRTRGTPNHCSRQLIRITALRPSNE</sequence>
<reference evidence="3 4" key="1">
    <citation type="journal article" date="2006" name="Science">
        <title>Phytophthora genome sequences uncover evolutionary origins and mechanisms of pathogenesis.</title>
        <authorList>
            <person name="Tyler B.M."/>
            <person name="Tripathy S."/>
            <person name="Zhang X."/>
            <person name="Dehal P."/>
            <person name="Jiang R.H."/>
            <person name="Aerts A."/>
            <person name="Arredondo F.D."/>
            <person name="Baxter L."/>
            <person name="Bensasson D."/>
            <person name="Beynon J.L."/>
            <person name="Chapman J."/>
            <person name="Damasceno C.M."/>
            <person name="Dorrance A.E."/>
            <person name="Dou D."/>
            <person name="Dickerman A.W."/>
            <person name="Dubchak I.L."/>
            <person name="Garbelotto M."/>
            <person name="Gijzen M."/>
            <person name="Gordon S.G."/>
            <person name="Govers F."/>
            <person name="Grunwald N.J."/>
            <person name="Huang W."/>
            <person name="Ivors K.L."/>
            <person name="Jones R.W."/>
            <person name="Kamoun S."/>
            <person name="Krampis K."/>
            <person name="Lamour K.H."/>
            <person name="Lee M.K."/>
            <person name="McDonald W.H."/>
            <person name="Medina M."/>
            <person name="Meijer H.J."/>
            <person name="Nordberg E.K."/>
            <person name="Maclean D.J."/>
            <person name="Ospina-Giraldo M.D."/>
            <person name="Morris P.F."/>
            <person name="Phuntumart V."/>
            <person name="Putnam N.H."/>
            <person name="Rash S."/>
            <person name="Rose J.K."/>
            <person name="Sakihama Y."/>
            <person name="Salamov A.A."/>
            <person name="Savidor A."/>
            <person name="Scheuring C.F."/>
            <person name="Smith B.M."/>
            <person name="Sobral B.W."/>
            <person name="Terry A."/>
            <person name="Torto-Alalibo T.A."/>
            <person name="Win J."/>
            <person name="Xu Z."/>
            <person name="Zhang H."/>
            <person name="Grigoriev I.V."/>
            <person name="Rokhsar D.S."/>
            <person name="Boore J.L."/>
        </authorList>
    </citation>
    <scope>NUCLEOTIDE SEQUENCE [LARGE SCALE GENOMIC DNA]</scope>
    <source>
        <strain evidence="3 4">P6497</strain>
    </source>
</reference>
<name>G4ZUZ4_PHYSP</name>
<feature type="compositionally biased region" description="Polar residues" evidence="2">
    <location>
        <begin position="90"/>
        <end position="100"/>
    </location>
</feature>
<dbReference type="GeneID" id="20642229"/>
<accession>G4ZUZ4</accession>
<dbReference type="KEGG" id="psoj:PHYSODRAFT_303097"/>
<keyword evidence="4" id="KW-1185">Reference proteome</keyword>
<dbReference type="AlphaFoldDB" id="G4ZUZ4"/>